<comment type="caution">
    <text evidence="2">The sequence shown here is derived from an EMBL/GenBank/DDBJ whole genome shotgun (WGS) entry which is preliminary data.</text>
</comment>
<sequence>MKRALWLGIGLCLPWGLATSVAAADNTGWIAAPPSQDIMPDADWVTLFDQSKPLADRQHMLANLEQSPGLKDDPEDLYRLGSLYHMGEHAPGSPVQEDPVKATLYLGNAALHGSTLAMAKMAELKLAAGQYREAMNWAQIYSHYALMSPASQGTATESYAAELVDRIKDKIDQSVMPAVMADVNSFVAQHDADIRLGMAREQAREHHTPKTPKHYYVGPLGSRASDSGIADYMLVFNADGTVATMLLIDAVPRPNIGTTMRSYAASMTLKPQDNQRPRYAWVPVLLGNHEYRMDSAHGG</sequence>
<dbReference type="Proteomes" id="UP000267077">
    <property type="component" value="Unassembled WGS sequence"/>
</dbReference>
<protein>
    <recommendedName>
        <fullName evidence="4">Sel1 repeat family protein</fullName>
    </recommendedName>
</protein>
<proteinExistence type="predicted"/>
<gene>
    <name evidence="2" type="ORF">EKH79_08845</name>
</gene>
<dbReference type="EMBL" id="RYZR01000005">
    <property type="protein sequence ID" value="RUL64152.1"/>
    <property type="molecule type" value="Genomic_DNA"/>
</dbReference>
<feature type="signal peptide" evidence="1">
    <location>
        <begin position="1"/>
        <end position="23"/>
    </location>
</feature>
<accession>A0A432LT85</accession>
<keyword evidence="3" id="KW-1185">Reference proteome</keyword>
<organism evidence="2 3">
    <name type="scientific">Dyella dinghuensis</name>
    <dbReference type="NCBI Taxonomy" id="1920169"/>
    <lineage>
        <taxon>Bacteria</taxon>
        <taxon>Pseudomonadati</taxon>
        <taxon>Pseudomonadota</taxon>
        <taxon>Gammaproteobacteria</taxon>
        <taxon>Lysobacterales</taxon>
        <taxon>Rhodanobacteraceae</taxon>
        <taxon>Dyella</taxon>
    </lineage>
</organism>
<evidence type="ECO:0008006" key="4">
    <source>
        <dbReference type="Google" id="ProtNLM"/>
    </source>
</evidence>
<feature type="chain" id="PRO_5019034862" description="Sel1 repeat family protein" evidence="1">
    <location>
        <begin position="24"/>
        <end position="299"/>
    </location>
</feature>
<evidence type="ECO:0000313" key="3">
    <source>
        <dbReference type="Proteomes" id="UP000267077"/>
    </source>
</evidence>
<reference evidence="2 3" key="1">
    <citation type="submission" date="2018-12" db="EMBL/GenBank/DDBJ databases">
        <title>Dyella dinghuensis sp. nov. DHOA06 and Dyella choica sp. nov. 4M-K27, isolated from forest soil.</title>
        <authorList>
            <person name="Qiu L.-H."/>
            <person name="Gao Z.-H."/>
        </authorList>
    </citation>
    <scope>NUCLEOTIDE SEQUENCE [LARGE SCALE GENOMIC DNA]</scope>
    <source>
        <strain evidence="2 3">DHOA06</strain>
    </source>
</reference>
<name>A0A432LT85_9GAMM</name>
<evidence type="ECO:0000256" key="1">
    <source>
        <dbReference type="SAM" id="SignalP"/>
    </source>
</evidence>
<keyword evidence="1" id="KW-0732">Signal</keyword>
<evidence type="ECO:0000313" key="2">
    <source>
        <dbReference type="EMBL" id="RUL64152.1"/>
    </source>
</evidence>
<dbReference type="SUPFAM" id="SSF81901">
    <property type="entry name" value="HCP-like"/>
    <property type="match status" value="1"/>
</dbReference>
<dbReference type="AlphaFoldDB" id="A0A432LT85"/>